<dbReference type="InterPro" id="IPR008580">
    <property type="entry name" value="PPPDE_dom"/>
</dbReference>
<accession>A0A0G4EPN7</accession>
<keyword evidence="3" id="KW-0378">Hydrolase</keyword>
<protein>
    <recommendedName>
        <fullName evidence="4">PPPDE domain-containing protein</fullName>
    </recommendedName>
</protein>
<dbReference type="OrthoDB" id="21221at2759"/>
<evidence type="ECO:0000313" key="5">
    <source>
        <dbReference type="EMBL" id="CEL99225.1"/>
    </source>
</evidence>
<sequence>MLVRKNIETIWHAGLVVYGREYWFSTHIESKDIQHTESAFGMAPTHVHDMGATTIDQRVFEDYLERELAPRFSLDRYETFTNNCNHMIDEALTFLTAPSAEPQRLPYYILEQSETILDNVSDLQADLTRKIATRVSRLIMVGWAKSNRAKEERERGWASESRNFGRRVVDTGEMSV</sequence>
<dbReference type="GO" id="GO:0008233">
    <property type="term" value="F:peptidase activity"/>
    <property type="evidence" value="ECO:0007669"/>
    <property type="project" value="UniProtKB-KW"/>
</dbReference>
<organism evidence="5 6">
    <name type="scientific">Vitrella brassicaformis (strain CCMP3155)</name>
    <dbReference type="NCBI Taxonomy" id="1169540"/>
    <lineage>
        <taxon>Eukaryota</taxon>
        <taxon>Sar</taxon>
        <taxon>Alveolata</taxon>
        <taxon>Colpodellida</taxon>
        <taxon>Vitrellaceae</taxon>
        <taxon>Vitrella</taxon>
    </lineage>
</organism>
<dbReference type="GO" id="GO:0006508">
    <property type="term" value="P:proteolysis"/>
    <property type="evidence" value="ECO:0007669"/>
    <property type="project" value="UniProtKB-KW"/>
</dbReference>
<gene>
    <name evidence="5" type="ORF">Vbra_2933</name>
</gene>
<reference evidence="5 6" key="1">
    <citation type="submission" date="2014-11" db="EMBL/GenBank/DDBJ databases">
        <authorList>
            <person name="Zhu J."/>
            <person name="Qi W."/>
            <person name="Song R."/>
        </authorList>
    </citation>
    <scope>NUCLEOTIDE SEQUENCE [LARGE SCALE GENOMIC DNA]</scope>
</reference>
<dbReference type="PhylomeDB" id="A0A0G4EPN7"/>
<dbReference type="SMART" id="SM01179">
    <property type="entry name" value="DUF862"/>
    <property type="match status" value="1"/>
</dbReference>
<name>A0A0G4EPN7_VITBC</name>
<dbReference type="STRING" id="1169540.A0A0G4EPN7"/>
<evidence type="ECO:0000256" key="2">
    <source>
        <dbReference type="ARBA" id="ARBA00022670"/>
    </source>
</evidence>
<evidence type="ECO:0000313" key="6">
    <source>
        <dbReference type="Proteomes" id="UP000041254"/>
    </source>
</evidence>
<dbReference type="VEuPathDB" id="CryptoDB:Vbra_2933"/>
<keyword evidence="2" id="KW-0645">Protease</keyword>
<dbReference type="Gene3D" id="3.90.1720.30">
    <property type="entry name" value="PPPDE domains"/>
    <property type="match status" value="1"/>
</dbReference>
<evidence type="ECO:0000256" key="3">
    <source>
        <dbReference type="ARBA" id="ARBA00022801"/>
    </source>
</evidence>
<keyword evidence="6" id="KW-1185">Reference proteome</keyword>
<dbReference type="InParanoid" id="A0A0G4EPN7"/>
<dbReference type="PROSITE" id="PS51858">
    <property type="entry name" value="PPPDE"/>
    <property type="match status" value="1"/>
</dbReference>
<proteinExistence type="inferred from homology"/>
<dbReference type="Proteomes" id="UP000041254">
    <property type="component" value="Unassembled WGS sequence"/>
</dbReference>
<dbReference type="PANTHER" id="PTHR12378:SF7">
    <property type="entry name" value="DESUMOYLATING ISOPEPTIDASE 1"/>
    <property type="match status" value="1"/>
</dbReference>
<dbReference type="AlphaFoldDB" id="A0A0G4EPN7"/>
<dbReference type="EMBL" id="CDMY01000275">
    <property type="protein sequence ID" value="CEL99225.1"/>
    <property type="molecule type" value="Genomic_DNA"/>
</dbReference>
<comment type="similarity">
    <text evidence="1">Belongs to the DeSI family.</text>
</comment>
<evidence type="ECO:0000256" key="1">
    <source>
        <dbReference type="ARBA" id="ARBA00008140"/>
    </source>
</evidence>
<feature type="domain" description="PPPDE" evidence="4">
    <location>
        <begin position="1"/>
        <end position="122"/>
    </location>
</feature>
<dbReference type="InterPro" id="IPR042266">
    <property type="entry name" value="PPPDE_sf"/>
</dbReference>
<dbReference type="PANTHER" id="PTHR12378">
    <property type="entry name" value="DESUMOYLATING ISOPEPTIDASE"/>
    <property type="match status" value="1"/>
</dbReference>
<evidence type="ECO:0000259" key="4">
    <source>
        <dbReference type="PROSITE" id="PS51858"/>
    </source>
</evidence>
<dbReference type="Pfam" id="PF05903">
    <property type="entry name" value="Peptidase_C97"/>
    <property type="match status" value="1"/>
</dbReference>
<dbReference type="GO" id="GO:0070646">
    <property type="term" value="P:protein modification by small protein removal"/>
    <property type="evidence" value="ECO:0007669"/>
    <property type="project" value="TreeGrafter"/>
</dbReference>